<dbReference type="OMA" id="CGRKTPF"/>
<dbReference type="GO" id="GO:0051707">
    <property type="term" value="P:response to other organism"/>
    <property type="evidence" value="ECO:0007669"/>
    <property type="project" value="UniProtKB-ARBA"/>
</dbReference>
<keyword evidence="12" id="KW-1185">Reference proteome</keyword>
<dbReference type="Gene3D" id="3.90.70.10">
    <property type="entry name" value="Cysteine proteinases"/>
    <property type="match status" value="1"/>
</dbReference>
<keyword evidence="5 9" id="KW-0378">Hydrolase</keyword>
<dbReference type="GeneID" id="115304514"/>
<dbReference type="CDD" id="cd02257">
    <property type="entry name" value="Peptidase_C19"/>
    <property type="match status" value="1"/>
</dbReference>
<dbReference type="PANTHER" id="PTHR24006">
    <property type="entry name" value="UBIQUITIN CARBOXYL-TERMINAL HYDROLASE"/>
    <property type="match status" value="1"/>
</dbReference>
<feature type="domain" description="USP" evidence="10">
    <location>
        <begin position="161"/>
        <end position="476"/>
    </location>
</feature>
<dbReference type="OrthoDB" id="292964at2759"/>
<name>A0A673VKJ4_SURSU</name>
<evidence type="ECO:0000256" key="1">
    <source>
        <dbReference type="ARBA" id="ARBA00000707"/>
    </source>
</evidence>
<reference evidence="11" key="2">
    <citation type="submission" date="2025-08" db="UniProtKB">
        <authorList>
            <consortium name="Ensembl"/>
        </authorList>
    </citation>
    <scope>IDENTIFICATION</scope>
</reference>
<dbReference type="GO" id="GO:0006508">
    <property type="term" value="P:proteolysis"/>
    <property type="evidence" value="ECO:0007669"/>
    <property type="project" value="UniProtKB-KW"/>
</dbReference>
<evidence type="ECO:0000256" key="3">
    <source>
        <dbReference type="ARBA" id="ARBA00022670"/>
    </source>
</evidence>
<dbReference type="PROSITE" id="PS00972">
    <property type="entry name" value="USP_1"/>
    <property type="match status" value="1"/>
</dbReference>
<dbReference type="GO" id="GO:0016579">
    <property type="term" value="P:protein deubiquitination"/>
    <property type="evidence" value="ECO:0007669"/>
    <property type="project" value="InterPro"/>
</dbReference>
<evidence type="ECO:0000313" key="11">
    <source>
        <dbReference type="Ensembl" id="ENSSSUP00005034327.1"/>
    </source>
</evidence>
<comment type="catalytic activity">
    <reaction evidence="1 9">
        <text>Thiol-dependent hydrolysis of ester, thioester, amide, peptide and isopeptide bonds formed by the C-terminal Gly of ubiquitin (a 76-residue protein attached to proteins as an intracellular targeting signal).</text>
        <dbReference type="EC" id="3.4.19.12"/>
    </reaction>
</comment>
<dbReference type="InterPro" id="IPR028889">
    <property type="entry name" value="USP"/>
</dbReference>
<evidence type="ECO:0000259" key="10">
    <source>
        <dbReference type="PROSITE" id="PS50235"/>
    </source>
</evidence>
<evidence type="ECO:0000256" key="8">
    <source>
        <dbReference type="ARBA" id="ARBA00063218"/>
    </source>
</evidence>
<dbReference type="SUPFAM" id="SSF54001">
    <property type="entry name" value="Cysteine proteinases"/>
    <property type="match status" value="1"/>
</dbReference>
<keyword evidence="4 9" id="KW-0833">Ubl conjugation pathway</keyword>
<dbReference type="InterPro" id="IPR001394">
    <property type="entry name" value="Peptidase_C19_UCH"/>
</dbReference>
<proteinExistence type="inferred from homology"/>
<evidence type="ECO:0000256" key="6">
    <source>
        <dbReference type="ARBA" id="ARBA00022807"/>
    </source>
</evidence>
<comment type="function">
    <text evidence="9">Deubiquitinating enzyme that removes conjugated ubiquitin from specific proteins to regulate different cellular processes.</text>
</comment>
<evidence type="ECO:0000256" key="2">
    <source>
        <dbReference type="ARBA" id="ARBA00009085"/>
    </source>
</evidence>
<dbReference type="Pfam" id="PF00443">
    <property type="entry name" value="UCH"/>
    <property type="match status" value="1"/>
</dbReference>
<dbReference type="GO" id="GO:0005634">
    <property type="term" value="C:nucleus"/>
    <property type="evidence" value="ECO:0007669"/>
    <property type="project" value="TreeGrafter"/>
</dbReference>
<evidence type="ECO:0000256" key="7">
    <source>
        <dbReference type="ARBA" id="ARBA00054977"/>
    </source>
</evidence>
<dbReference type="InterPro" id="IPR038765">
    <property type="entry name" value="Papain-like_cys_pep_sf"/>
</dbReference>
<comment type="function">
    <text evidence="7">Interferon-induced ISG15-specific protease that plays a crucial role for maintaining a proper balance of ISG15-conjugated proteins in cells. Regulates protein ISGylation by efficiently cleaving ISG15 conjugates linked via isopeptide bonds. Regulates T-cell activation and T-helper 17 (Th17) cell differentiation by deubiquitinating TAK1, likely to keep TAK1-TAB complexes in steady conditions. In turn, restricts activation of NF-kappa-B, NFAT, and JNK as well as expression of IL2 in T-cells after TCR activation. Acts as a molecular adapter with USP20 to promote innate antiviral response through deubiquitinating STING1. Involved also in the negative regulation of the inflammatory response triggered by type I interferon. Upon recruitment by STAT2 to the type I interferon receptor subunit IFNAR2 interferes with the assembly of the ternary interferon-IFNAR1-IFNAR2 complex and acts as a negative regulator of the type I interferon signaling pathway.</text>
</comment>
<organism evidence="11 12">
    <name type="scientific">Suricata suricatta</name>
    <name type="common">Meerkat</name>
    <dbReference type="NCBI Taxonomy" id="37032"/>
    <lineage>
        <taxon>Eukaryota</taxon>
        <taxon>Metazoa</taxon>
        <taxon>Chordata</taxon>
        <taxon>Craniata</taxon>
        <taxon>Vertebrata</taxon>
        <taxon>Euteleostomi</taxon>
        <taxon>Mammalia</taxon>
        <taxon>Eutheria</taxon>
        <taxon>Laurasiatheria</taxon>
        <taxon>Carnivora</taxon>
        <taxon>Feliformia</taxon>
        <taxon>Herpestidae</taxon>
        <taxon>Suricata</taxon>
    </lineage>
</organism>
<dbReference type="AlphaFoldDB" id="A0A673VKJ4"/>
<dbReference type="PROSITE" id="PS00973">
    <property type="entry name" value="USP_2"/>
    <property type="match status" value="1"/>
</dbReference>
<sequence length="478" mass="54814">MTAGARRGQALPALSRLSSGADRNRDALSQFPQRRDSQWRFDTSVEIEFPAYIRWILWCGERQCTVVVTLLQNMAPTKADSLELFLEVCSPEDRPDSAWPGNFGVITKGSGTGVPEEICQCILAESQHFSAELVEKEENNMKRKEQLREPLSAWDCPHGPVGLHNIGQTCCLNSLIQVLIMNVGFTKILKRITVPRGTEEQRRSVPFQLLLLLERMRDSRQKAVKPSELAYCLQKYNIPMFVQHDAAQLYLTVWNLIKDQITDVDLVERLQALYTIRMKESSVCLECAMERSRNSSMLTLPLPLFDTDSKPLKTLEDALRCFFQPRELSGKSKCFCENCGKKTCGKQELKLTHLPQTLTIHLLRFSIRNSQTEKIFHSLCFPQSLDLSQVLLIDEDISNTEEQLGRQYELFAVVAHVGGADFGHYCAYIQNSVDGKWFCFNDSNVCWVSWEDIQCTYGNHHYRWRETAYLLVYMKIES</sequence>
<dbReference type="Proteomes" id="UP000472268">
    <property type="component" value="Chromosome 10"/>
</dbReference>
<dbReference type="GO" id="GO:0019785">
    <property type="term" value="F:ISG15-specific peptidase activity"/>
    <property type="evidence" value="ECO:0007669"/>
    <property type="project" value="UniProtKB-ARBA"/>
</dbReference>
<comment type="subunit">
    <text evidence="8">Interacts with STAT2; the interaction is direct. Interacts with IFNAR2; indirectly via STAT2, it negatively regulates the assembly of the ternary interferon-IFNAR1-IFNAR2 complex and inhibits type I interferon signaling. Interacts with STING1. Interacts with USP20.</text>
</comment>
<dbReference type="InterPro" id="IPR050164">
    <property type="entry name" value="Peptidase_C19"/>
</dbReference>
<dbReference type="PROSITE" id="PS50235">
    <property type="entry name" value="USP_3"/>
    <property type="match status" value="1"/>
</dbReference>
<dbReference type="RefSeq" id="XP_029810580.1">
    <property type="nucleotide sequence ID" value="XM_029954720.1"/>
</dbReference>
<evidence type="ECO:0000256" key="5">
    <source>
        <dbReference type="ARBA" id="ARBA00022801"/>
    </source>
</evidence>
<dbReference type="InterPro" id="IPR018200">
    <property type="entry name" value="USP_CS"/>
</dbReference>
<dbReference type="GO" id="GO:0004843">
    <property type="term" value="F:cysteine-type deubiquitinase activity"/>
    <property type="evidence" value="ECO:0007669"/>
    <property type="project" value="UniProtKB-UniRule"/>
</dbReference>
<dbReference type="PANTHER" id="PTHR24006:SF796">
    <property type="entry name" value="UBL CARBOXYL-TERMINAL HYDROLASE 18-RELATED"/>
    <property type="match status" value="1"/>
</dbReference>
<keyword evidence="3 9" id="KW-0645">Protease</keyword>
<dbReference type="Ensembl" id="ENSSSUT00005039127.1">
    <property type="protein sequence ID" value="ENSSSUP00005034327.1"/>
    <property type="gene ID" value="ENSSSUG00005022045.1"/>
</dbReference>
<accession>A0A673VKJ4</accession>
<evidence type="ECO:0000256" key="4">
    <source>
        <dbReference type="ARBA" id="ARBA00022786"/>
    </source>
</evidence>
<comment type="similarity">
    <text evidence="2 9">Belongs to the peptidase C19 family.</text>
</comment>
<dbReference type="EC" id="3.4.19.12" evidence="9"/>
<evidence type="ECO:0000313" key="12">
    <source>
        <dbReference type="Proteomes" id="UP000472268"/>
    </source>
</evidence>
<dbReference type="FunFam" id="3.90.70.10:FF:000088">
    <property type="entry name" value="Ubl carboxyl-terminal hydrolase 18"/>
    <property type="match status" value="1"/>
</dbReference>
<evidence type="ECO:0000256" key="9">
    <source>
        <dbReference type="RuleBase" id="RU366025"/>
    </source>
</evidence>
<gene>
    <name evidence="11" type="primary">USP18</name>
</gene>
<dbReference type="CTD" id="11274"/>
<protein>
    <recommendedName>
        <fullName evidence="9">Ubiquitin carboxyl-terminal hydrolase</fullName>
        <ecNumber evidence="9">3.4.19.12</ecNumber>
    </recommendedName>
</protein>
<reference evidence="11 12" key="1">
    <citation type="submission" date="2019-05" db="EMBL/GenBank/DDBJ databases">
        <title>A Chromosome-scale Meerkat (S. suricatta) Genome Assembly.</title>
        <authorList>
            <person name="Dudchenko O."/>
            <person name="Lieberman Aiden E."/>
            <person name="Tung J."/>
            <person name="Barreiro L.B."/>
            <person name="Clutton-Brock T.H."/>
        </authorList>
    </citation>
    <scope>NUCLEOTIDE SEQUENCE [LARGE SCALE GENOMIC DNA]</scope>
</reference>
<reference evidence="11" key="3">
    <citation type="submission" date="2025-09" db="UniProtKB">
        <authorList>
            <consortium name="Ensembl"/>
        </authorList>
    </citation>
    <scope>IDENTIFICATION</scope>
</reference>
<dbReference type="GO" id="GO:0005829">
    <property type="term" value="C:cytosol"/>
    <property type="evidence" value="ECO:0007669"/>
    <property type="project" value="TreeGrafter"/>
</dbReference>
<keyword evidence="6 9" id="KW-0788">Thiol protease</keyword>